<keyword evidence="2" id="KW-1185">Reference proteome</keyword>
<dbReference type="Proteomes" id="UP000198862">
    <property type="component" value="Unassembled WGS sequence"/>
</dbReference>
<evidence type="ECO:0000313" key="2">
    <source>
        <dbReference type="Proteomes" id="UP000198862"/>
    </source>
</evidence>
<accession>A0A1I1Q811</accession>
<gene>
    <name evidence="1" type="ORF">SAMN02745724_03778</name>
</gene>
<reference evidence="1 2" key="1">
    <citation type="submission" date="2016-10" db="EMBL/GenBank/DDBJ databases">
        <authorList>
            <person name="de Groot N.N."/>
        </authorList>
    </citation>
    <scope>NUCLEOTIDE SEQUENCE [LARGE SCALE GENOMIC DNA]</scope>
    <source>
        <strain evidence="1 2">DSM 6059</strain>
    </source>
</reference>
<dbReference type="RefSeq" id="WP_091988219.1">
    <property type="nucleotide sequence ID" value="NZ_FOLO01000039.1"/>
</dbReference>
<dbReference type="Pfam" id="PF03692">
    <property type="entry name" value="CxxCxxCC"/>
    <property type="match status" value="1"/>
</dbReference>
<dbReference type="EMBL" id="FOLO01000039">
    <property type="protein sequence ID" value="SFD18296.1"/>
    <property type="molecule type" value="Genomic_DNA"/>
</dbReference>
<dbReference type="InterPro" id="IPR005358">
    <property type="entry name" value="Puta_zinc/iron-chelating_dom"/>
</dbReference>
<sequence>MKECTQCGKCCINYSNGRLAASADEIELWRDFNPEIYTYVNNGNIWCDPTTGKQLELCPFLNENPDTHKYTCDIYLDRPEDCRHYPTMISEMIRDECEMIEIQDVTHPKRAQKKLDKLMADSRPAFGS</sequence>
<evidence type="ECO:0000313" key="1">
    <source>
        <dbReference type="EMBL" id="SFD18296.1"/>
    </source>
</evidence>
<dbReference type="OrthoDB" id="5703293at2"/>
<protein>
    <submittedName>
        <fullName evidence="1">Fe-S-cluster containining protein</fullName>
    </submittedName>
</protein>
<proteinExistence type="predicted"/>
<name>A0A1I1Q811_9GAMM</name>
<dbReference type="AlphaFoldDB" id="A0A1I1Q811"/>
<organism evidence="1 2">
    <name type="scientific">Pseudoalteromonas denitrificans DSM 6059</name>
    <dbReference type="NCBI Taxonomy" id="1123010"/>
    <lineage>
        <taxon>Bacteria</taxon>
        <taxon>Pseudomonadati</taxon>
        <taxon>Pseudomonadota</taxon>
        <taxon>Gammaproteobacteria</taxon>
        <taxon>Alteromonadales</taxon>
        <taxon>Pseudoalteromonadaceae</taxon>
        <taxon>Pseudoalteromonas</taxon>
    </lineage>
</organism>
<dbReference type="STRING" id="1123010.SAMN02745724_03778"/>